<evidence type="ECO:0000256" key="3">
    <source>
        <dbReference type="ARBA" id="ARBA00023270"/>
    </source>
</evidence>
<dbReference type="InterPro" id="IPR020624">
    <property type="entry name" value="Schiff_base-form_aldolases_CS"/>
</dbReference>
<keyword evidence="6" id="KW-1185">Reference proteome</keyword>
<evidence type="ECO:0000256" key="2">
    <source>
        <dbReference type="ARBA" id="ARBA00023239"/>
    </source>
</evidence>
<sequence length="295" mass="29681">MDLRGLFVPLVTPFTSDDDVATAALERLALDVLQCGEDGIVALGTTGEAASLDDAERRTVVEVCAAVCRSAGAPLIVGAGTTDTRGSAAALGKLVEWPEVAAALVPVPPFIRPTEAGVVAHFAELVRTSPVPLVVYNVPCRTGRPLSAATLRELASLPGVTGVKQAVGSVDADTVALLADPPPGFAVLAGDDVVAAPLLAMGAAGGVLASAHLCTTRFVDMVAAWRAGDAVAGRKGATLADLSAALFAEPNPTVLKAVLHATGRIPTPAVRLPLLPAHPDAVAGALARLARLTAG</sequence>
<comment type="caution">
    <text evidence="5">The sequence shown here is derived from an EMBL/GenBank/DDBJ whole genome shotgun (WGS) entry which is preliminary data.</text>
</comment>
<evidence type="ECO:0000313" key="6">
    <source>
        <dbReference type="Proteomes" id="UP001296706"/>
    </source>
</evidence>
<dbReference type="InterPro" id="IPR013785">
    <property type="entry name" value="Aldolase_TIM"/>
</dbReference>
<dbReference type="RefSeq" id="WP_169399938.1">
    <property type="nucleotide sequence ID" value="NZ_BAAAJH010000019.1"/>
</dbReference>
<accession>A0ABX1RQJ8</accession>
<dbReference type="PANTHER" id="PTHR12128">
    <property type="entry name" value="DIHYDRODIPICOLINATE SYNTHASE"/>
    <property type="match status" value="1"/>
</dbReference>
<dbReference type="PROSITE" id="PS00666">
    <property type="entry name" value="DHDPS_2"/>
    <property type="match status" value="1"/>
</dbReference>
<dbReference type="Pfam" id="PF00701">
    <property type="entry name" value="DHDPS"/>
    <property type="match status" value="1"/>
</dbReference>
<evidence type="ECO:0000256" key="1">
    <source>
        <dbReference type="ARBA" id="ARBA00007592"/>
    </source>
</evidence>
<dbReference type="EMBL" id="JAAXKY010000181">
    <property type="protein sequence ID" value="NMH81914.1"/>
    <property type="molecule type" value="Genomic_DNA"/>
</dbReference>
<keyword evidence="2 4" id="KW-0456">Lyase</keyword>
<dbReference type="InterPro" id="IPR002220">
    <property type="entry name" value="DapA-like"/>
</dbReference>
<dbReference type="PANTHER" id="PTHR12128:SF66">
    <property type="entry name" value="4-HYDROXY-2-OXOGLUTARATE ALDOLASE, MITOCHONDRIAL"/>
    <property type="match status" value="1"/>
</dbReference>
<keyword evidence="3" id="KW-0704">Schiff base</keyword>
<evidence type="ECO:0000256" key="4">
    <source>
        <dbReference type="PIRNR" id="PIRNR001365"/>
    </source>
</evidence>
<proteinExistence type="inferred from homology"/>
<dbReference type="PROSITE" id="PS00665">
    <property type="entry name" value="DHDPS_1"/>
    <property type="match status" value="1"/>
</dbReference>
<comment type="similarity">
    <text evidence="1 4">Belongs to the DapA family.</text>
</comment>
<dbReference type="PRINTS" id="PR00146">
    <property type="entry name" value="DHPICSNTHASE"/>
</dbReference>
<protein>
    <submittedName>
        <fullName evidence="5">4-hydroxy-tetrahydrodipicolinate synthase</fullName>
    </submittedName>
</protein>
<dbReference type="SMART" id="SM01130">
    <property type="entry name" value="DHDPS"/>
    <property type="match status" value="1"/>
</dbReference>
<dbReference type="InterPro" id="IPR020625">
    <property type="entry name" value="Schiff_base-form_aldolases_AS"/>
</dbReference>
<reference evidence="5 6" key="1">
    <citation type="submission" date="2020-04" db="EMBL/GenBank/DDBJ databases">
        <authorList>
            <person name="Klaysubun C."/>
            <person name="Duangmal K."/>
            <person name="Lipun K."/>
        </authorList>
    </citation>
    <scope>NUCLEOTIDE SEQUENCE [LARGE SCALE GENOMIC DNA]</scope>
    <source>
        <strain evidence="5 6">JCM 11839</strain>
    </source>
</reference>
<dbReference type="Proteomes" id="UP001296706">
    <property type="component" value="Unassembled WGS sequence"/>
</dbReference>
<organism evidence="5 6">
    <name type="scientific">Pseudonocardia xinjiangensis</name>
    <dbReference type="NCBI Taxonomy" id="75289"/>
    <lineage>
        <taxon>Bacteria</taxon>
        <taxon>Bacillati</taxon>
        <taxon>Actinomycetota</taxon>
        <taxon>Actinomycetes</taxon>
        <taxon>Pseudonocardiales</taxon>
        <taxon>Pseudonocardiaceae</taxon>
        <taxon>Pseudonocardia</taxon>
    </lineage>
</organism>
<gene>
    <name evidence="5" type="ORF">HF577_33110</name>
</gene>
<dbReference type="SUPFAM" id="SSF51569">
    <property type="entry name" value="Aldolase"/>
    <property type="match status" value="1"/>
</dbReference>
<name>A0ABX1RQJ8_9PSEU</name>
<dbReference type="PIRSF" id="PIRSF001365">
    <property type="entry name" value="DHDPS"/>
    <property type="match status" value="1"/>
</dbReference>
<dbReference type="Gene3D" id="3.20.20.70">
    <property type="entry name" value="Aldolase class I"/>
    <property type="match status" value="1"/>
</dbReference>
<evidence type="ECO:0000313" key="5">
    <source>
        <dbReference type="EMBL" id="NMH81914.1"/>
    </source>
</evidence>